<feature type="domain" description="MADS-box" evidence="8">
    <location>
        <begin position="1"/>
        <end position="61"/>
    </location>
</feature>
<dbReference type="PRINTS" id="PR00404">
    <property type="entry name" value="MADSDOMAIN"/>
</dbReference>
<dbReference type="InterPro" id="IPR033896">
    <property type="entry name" value="MEF2-like_N"/>
</dbReference>
<comment type="caution">
    <text evidence="10">The sequence shown here is derived from an EMBL/GenBank/DDBJ whole genome shotgun (WGS) entry which is preliminary data.</text>
</comment>
<dbReference type="PANTHER" id="PTHR48019">
    <property type="entry name" value="SERUM RESPONSE FACTOR HOMOLOG"/>
    <property type="match status" value="1"/>
</dbReference>
<dbReference type="EMBL" id="JAJJMA010155788">
    <property type="protein sequence ID" value="MCL7035345.1"/>
    <property type="molecule type" value="Genomic_DNA"/>
</dbReference>
<keyword evidence="2" id="KW-0805">Transcription regulation</keyword>
<evidence type="ECO:0000259" key="8">
    <source>
        <dbReference type="PROSITE" id="PS50066"/>
    </source>
</evidence>
<dbReference type="PROSITE" id="PS51297">
    <property type="entry name" value="K_BOX"/>
    <property type="match status" value="1"/>
</dbReference>
<dbReference type="GO" id="GO:0003700">
    <property type="term" value="F:DNA-binding transcription factor activity"/>
    <property type="evidence" value="ECO:0007669"/>
    <property type="project" value="InterPro"/>
</dbReference>
<dbReference type="GO" id="GO:0046983">
    <property type="term" value="F:protein dimerization activity"/>
    <property type="evidence" value="ECO:0007669"/>
    <property type="project" value="InterPro"/>
</dbReference>
<feature type="coiled-coil region" evidence="6">
    <location>
        <begin position="78"/>
        <end position="108"/>
    </location>
</feature>
<evidence type="ECO:0000256" key="6">
    <source>
        <dbReference type="SAM" id="Coils"/>
    </source>
</evidence>
<feature type="region of interest" description="Disordered" evidence="7">
    <location>
        <begin position="167"/>
        <end position="216"/>
    </location>
</feature>
<dbReference type="Pfam" id="PF00319">
    <property type="entry name" value="SRF-TF"/>
    <property type="match status" value="1"/>
</dbReference>
<evidence type="ECO:0000256" key="2">
    <source>
        <dbReference type="ARBA" id="ARBA00023015"/>
    </source>
</evidence>
<keyword evidence="3" id="KW-0238">DNA-binding</keyword>
<keyword evidence="11" id="KW-1185">Reference proteome</keyword>
<keyword evidence="4" id="KW-0804">Transcription</keyword>
<keyword evidence="6" id="KW-0175">Coiled coil</keyword>
<dbReference type="InterPro" id="IPR036879">
    <property type="entry name" value="TF_MADSbox_sf"/>
</dbReference>
<dbReference type="InterPro" id="IPR002100">
    <property type="entry name" value="TF_MADSbox"/>
</dbReference>
<dbReference type="GO" id="GO:0045944">
    <property type="term" value="P:positive regulation of transcription by RNA polymerase II"/>
    <property type="evidence" value="ECO:0007669"/>
    <property type="project" value="InterPro"/>
</dbReference>
<dbReference type="CDD" id="cd00265">
    <property type="entry name" value="MADS_MEF2_like"/>
    <property type="match status" value="1"/>
</dbReference>
<evidence type="ECO:0000256" key="5">
    <source>
        <dbReference type="ARBA" id="ARBA00023242"/>
    </source>
</evidence>
<dbReference type="InterPro" id="IPR050142">
    <property type="entry name" value="MADS-box/MEF2_TF"/>
</dbReference>
<gene>
    <name evidence="10" type="ORF">MKW94_017933</name>
</gene>
<protein>
    <submittedName>
        <fullName evidence="10">Uncharacterized protein</fullName>
    </submittedName>
</protein>
<dbReference type="SUPFAM" id="SSF55455">
    <property type="entry name" value="SRF-like"/>
    <property type="match status" value="1"/>
</dbReference>
<feature type="domain" description="K-box" evidence="9">
    <location>
        <begin position="85"/>
        <end position="175"/>
    </location>
</feature>
<name>A0AA41V5D4_PAPNU</name>
<evidence type="ECO:0000256" key="7">
    <source>
        <dbReference type="SAM" id="MobiDB-lite"/>
    </source>
</evidence>
<feature type="compositionally biased region" description="Low complexity" evidence="7">
    <location>
        <begin position="183"/>
        <end position="204"/>
    </location>
</feature>
<reference evidence="10" key="1">
    <citation type="submission" date="2022-03" db="EMBL/GenBank/DDBJ databases">
        <title>A functionally conserved STORR gene fusion in Papaver species that diverged 16.8 million years ago.</title>
        <authorList>
            <person name="Catania T."/>
        </authorList>
    </citation>
    <scope>NUCLEOTIDE SEQUENCE</scope>
    <source>
        <strain evidence="10">S-191538</strain>
    </source>
</reference>
<sequence length="216" mass="25187">MGRGKIEMKYIENTTNRQVTYSKRKKGILKKARELNILCDAQICLIMFSKTGKLTEYLSPSTTSLKEFFDKYQRETYKDLWAEQYEALQEELKAHEEINSKLKKEIRQRTGQDDLSEFSINEMHILEQDLEKSLAIVRDRKVKCLEEARKRLLRSVYAKKEEQEFFSEVPANSNEGDRQPYCGSSSSPTGSMSTDGSGSDSQSSEIKFHQLQWQWQ</sequence>
<evidence type="ECO:0000256" key="3">
    <source>
        <dbReference type="ARBA" id="ARBA00023125"/>
    </source>
</evidence>
<dbReference type="Proteomes" id="UP001177140">
    <property type="component" value="Unassembled WGS sequence"/>
</dbReference>
<evidence type="ECO:0000256" key="4">
    <source>
        <dbReference type="ARBA" id="ARBA00023163"/>
    </source>
</evidence>
<dbReference type="GO" id="GO:0000977">
    <property type="term" value="F:RNA polymerase II transcription regulatory region sequence-specific DNA binding"/>
    <property type="evidence" value="ECO:0007669"/>
    <property type="project" value="InterPro"/>
</dbReference>
<dbReference type="SMART" id="SM00432">
    <property type="entry name" value="MADS"/>
    <property type="match status" value="1"/>
</dbReference>
<evidence type="ECO:0000313" key="10">
    <source>
        <dbReference type="EMBL" id="MCL7035345.1"/>
    </source>
</evidence>
<keyword evidence="5" id="KW-0539">Nucleus</keyword>
<accession>A0AA41V5D4</accession>
<proteinExistence type="predicted"/>
<dbReference type="InterPro" id="IPR002487">
    <property type="entry name" value="TF_Kbox"/>
</dbReference>
<dbReference type="Pfam" id="PF01486">
    <property type="entry name" value="K-box"/>
    <property type="match status" value="1"/>
</dbReference>
<dbReference type="Gene3D" id="3.40.1810.10">
    <property type="entry name" value="Transcription factor, MADS-box"/>
    <property type="match status" value="1"/>
</dbReference>
<evidence type="ECO:0000259" key="9">
    <source>
        <dbReference type="PROSITE" id="PS51297"/>
    </source>
</evidence>
<evidence type="ECO:0000256" key="1">
    <source>
        <dbReference type="ARBA" id="ARBA00004123"/>
    </source>
</evidence>
<evidence type="ECO:0000313" key="11">
    <source>
        <dbReference type="Proteomes" id="UP001177140"/>
    </source>
</evidence>
<organism evidence="10 11">
    <name type="scientific">Papaver nudicaule</name>
    <name type="common">Iceland poppy</name>
    <dbReference type="NCBI Taxonomy" id="74823"/>
    <lineage>
        <taxon>Eukaryota</taxon>
        <taxon>Viridiplantae</taxon>
        <taxon>Streptophyta</taxon>
        <taxon>Embryophyta</taxon>
        <taxon>Tracheophyta</taxon>
        <taxon>Spermatophyta</taxon>
        <taxon>Magnoliopsida</taxon>
        <taxon>Ranunculales</taxon>
        <taxon>Papaveraceae</taxon>
        <taxon>Papaveroideae</taxon>
        <taxon>Papaver</taxon>
    </lineage>
</organism>
<dbReference type="PROSITE" id="PS50066">
    <property type="entry name" value="MADS_BOX_2"/>
    <property type="match status" value="1"/>
</dbReference>
<dbReference type="GO" id="GO:0005634">
    <property type="term" value="C:nucleus"/>
    <property type="evidence" value="ECO:0007669"/>
    <property type="project" value="UniProtKB-SubCell"/>
</dbReference>
<comment type="subcellular location">
    <subcellularLocation>
        <location evidence="1">Nucleus</location>
    </subcellularLocation>
</comment>
<dbReference type="AlphaFoldDB" id="A0AA41V5D4"/>